<evidence type="ECO:0000313" key="2">
    <source>
        <dbReference type="Proteomes" id="UP000054477"/>
    </source>
</evidence>
<sequence length="72" mass="8033">MMQSPITEAVIPPREFYFVGHERSIGNAASTRPTWRLDGKEVPTPTDIPSQIDISYHIQDHANAQKVVRSGS</sequence>
<name>A0A0C9YG80_9AGAR</name>
<dbReference type="EMBL" id="KN838538">
    <property type="protein sequence ID" value="KIK09407.1"/>
    <property type="molecule type" value="Genomic_DNA"/>
</dbReference>
<gene>
    <name evidence="1" type="ORF">K443DRAFT_671316</name>
</gene>
<keyword evidence="2" id="KW-1185">Reference proteome</keyword>
<dbReference type="HOGENOM" id="CLU_2722611_0_0_1"/>
<evidence type="ECO:0000313" key="1">
    <source>
        <dbReference type="EMBL" id="KIK09407.1"/>
    </source>
</evidence>
<dbReference type="Proteomes" id="UP000054477">
    <property type="component" value="Unassembled WGS sequence"/>
</dbReference>
<organism evidence="1 2">
    <name type="scientific">Laccaria amethystina LaAM-08-1</name>
    <dbReference type="NCBI Taxonomy" id="1095629"/>
    <lineage>
        <taxon>Eukaryota</taxon>
        <taxon>Fungi</taxon>
        <taxon>Dikarya</taxon>
        <taxon>Basidiomycota</taxon>
        <taxon>Agaricomycotina</taxon>
        <taxon>Agaricomycetes</taxon>
        <taxon>Agaricomycetidae</taxon>
        <taxon>Agaricales</taxon>
        <taxon>Agaricineae</taxon>
        <taxon>Hydnangiaceae</taxon>
        <taxon>Laccaria</taxon>
    </lineage>
</organism>
<protein>
    <submittedName>
        <fullName evidence="1">Uncharacterized protein</fullName>
    </submittedName>
</protein>
<reference evidence="1 2" key="1">
    <citation type="submission" date="2014-04" db="EMBL/GenBank/DDBJ databases">
        <authorList>
            <consortium name="DOE Joint Genome Institute"/>
            <person name="Kuo A."/>
            <person name="Kohler A."/>
            <person name="Nagy L.G."/>
            <person name="Floudas D."/>
            <person name="Copeland A."/>
            <person name="Barry K.W."/>
            <person name="Cichocki N."/>
            <person name="Veneault-Fourrey C."/>
            <person name="LaButti K."/>
            <person name="Lindquist E.A."/>
            <person name="Lipzen A."/>
            <person name="Lundell T."/>
            <person name="Morin E."/>
            <person name="Murat C."/>
            <person name="Sun H."/>
            <person name="Tunlid A."/>
            <person name="Henrissat B."/>
            <person name="Grigoriev I.V."/>
            <person name="Hibbett D.S."/>
            <person name="Martin F."/>
            <person name="Nordberg H.P."/>
            <person name="Cantor M.N."/>
            <person name="Hua S.X."/>
        </authorList>
    </citation>
    <scope>NUCLEOTIDE SEQUENCE [LARGE SCALE GENOMIC DNA]</scope>
    <source>
        <strain evidence="1 2">LaAM-08-1</strain>
    </source>
</reference>
<dbReference type="AlphaFoldDB" id="A0A0C9YG80"/>
<proteinExistence type="predicted"/>
<accession>A0A0C9YG80</accession>
<reference evidence="2" key="2">
    <citation type="submission" date="2015-01" db="EMBL/GenBank/DDBJ databases">
        <title>Evolutionary Origins and Diversification of the Mycorrhizal Mutualists.</title>
        <authorList>
            <consortium name="DOE Joint Genome Institute"/>
            <consortium name="Mycorrhizal Genomics Consortium"/>
            <person name="Kohler A."/>
            <person name="Kuo A."/>
            <person name="Nagy L.G."/>
            <person name="Floudas D."/>
            <person name="Copeland A."/>
            <person name="Barry K.W."/>
            <person name="Cichocki N."/>
            <person name="Veneault-Fourrey C."/>
            <person name="LaButti K."/>
            <person name="Lindquist E.A."/>
            <person name="Lipzen A."/>
            <person name="Lundell T."/>
            <person name="Morin E."/>
            <person name="Murat C."/>
            <person name="Riley R."/>
            <person name="Ohm R."/>
            <person name="Sun H."/>
            <person name="Tunlid A."/>
            <person name="Henrissat B."/>
            <person name="Grigoriev I.V."/>
            <person name="Hibbett D.S."/>
            <person name="Martin F."/>
        </authorList>
    </citation>
    <scope>NUCLEOTIDE SEQUENCE [LARGE SCALE GENOMIC DNA]</scope>
    <source>
        <strain evidence="2">LaAM-08-1</strain>
    </source>
</reference>